<reference evidence="1" key="1">
    <citation type="submission" date="2021-06" db="EMBL/GenBank/DDBJ databases">
        <authorList>
            <person name="Kallberg Y."/>
            <person name="Tangrot J."/>
            <person name="Rosling A."/>
        </authorList>
    </citation>
    <scope>NUCLEOTIDE SEQUENCE</scope>
    <source>
        <strain evidence="1">28 12/20/2015</strain>
    </source>
</reference>
<protein>
    <submittedName>
        <fullName evidence="1">2493_t:CDS:1</fullName>
    </submittedName>
</protein>
<comment type="caution">
    <text evidence="1">The sequence shown here is derived from an EMBL/GenBank/DDBJ whole genome shotgun (WGS) entry which is preliminary data.</text>
</comment>
<accession>A0ACA9Q514</accession>
<gene>
    <name evidence="1" type="ORF">SPELUC_LOCUS13350</name>
</gene>
<sequence>ARAKQFKKTQISKIRASIRKATKIHPAQFQQEVNKLFRINKNEYNARFVKLATDISTIGRTSICAMLECTKAVYQFLTVEMLKHWIAASTLA</sequence>
<dbReference type="EMBL" id="CAJVPW010034823">
    <property type="protein sequence ID" value="CAG8734420.1"/>
    <property type="molecule type" value="Genomic_DNA"/>
</dbReference>
<evidence type="ECO:0000313" key="2">
    <source>
        <dbReference type="Proteomes" id="UP000789366"/>
    </source>
</evidence>
<keyword evidence="2" id="KW-1185">Reference proteome</keyword>
<organism evidence="1 2">
    <name type="scientific">Cetraspora pellucida</name>
    <dbReference type="NCBI Taxonomy" id="1433469"/>
    <lineage>
        <taxon>Eukaryota</taxon>
        <taxon>Fungi</taxon>
        <taxon>Fungi incertae sedis</taxon>
        <taxon>Mucoromycota</taxon>
        <taxon>Glomeromycotina</taxon>
        <taxon>Glomeromycetes</taxon>
        <taxon>Diversisporales</taxon>
        <taxon>Gigasporaceae</taxon>
        <taxon>Cetraspora</taxon>
    </lineage>
</organism>
<name>A0ACA9Q514_9GLOM</name>
<proteinExistence type="predicted"/>
<feature type="non-terminal residue" evidence="1">
    <location>
        <position position="1"/>
    </location>
</feature>
<evidence type="ECO:0000313" key="1">
    <source>
        <dbReference type="EMBL" id="CAG8734420.1"/>
    </source>
</evidence>
<dbReference type="Proteomes" id="UP000789366">
    <property type="component" value="Unassembled WGS sequence"/>
</dbReference>